<dbReference type="Proteomes" id="UP000306038">
    <property type="component" value="Unassembled WGS sequence"/>
</dbReference>
<comment type="caution">
    <text evidence="2">The sequence shown here is derived from an EMBL/GenBank/DDBJ whole genome shotgun (WGS) entry which is preliminary data.</text>
</comment>
<sequence>MKKNLLLAGFLTTFSLVAKSQVGINTPNPQGVFNVDGLKNNPATGVPTAAQAKDDLVMMSNGNMGLGLTTAGTTLDVNGAITTRETALAVAGNAVSVPANVSLVRLTGVATANVAISAFAAPNPGQRLIVYNATTGGFGATLDGVTIPNGKALEFVFSNSFWRPTDGGSVGASPTNIYTADGTLGGNRVVSTVGNSLAFTNGTNNVTIGTTGTEGIVTAKGSSRGSFLANGGAANLSVYANDNGKAIVSAYGNSTSLDMGSSTAIPVNVFTNNTQRMTVDSGGNVGVGTSTPQEKLHINGTVQITNELNVGGTASTAGNPGTAGQVLKSNGPGVAPSWQTLAGVPNATGTIIAVNGQFIVAQEISVQMTVDYSIVGNGVATAIGSLTNEIIDNENLYTGTATSNSFKVSNDGVYLITMNVQLSVNSTGGSSPVIGIWDNGTNSWVARVNDYNATPNQLQTYTLITSIPMFASTTYSFRAANTQDISLKAFSSGSTGSGPVTQVSVKRLR</sequence>
<keyword evidence="3" id="KW-1185">Reference proteome</keyword>
<protein>
    <recommendedName>
        <fullName evidence="4">C1q domain-containing protein</fullName>
    </recommendedName>
</protein>
<proteinExistence type="predicted"/>
<evidence type="ECO:0008006" key="4">
    <source>
        <dbReference type="Google" id="ProtNLM"/>
    </source>
</evidence>
<dbReference type="EMBL" id="SDLV01000026">
    <property type="protein sequence ID" value="THV58127.1"/>
    <property type="molecule type" value="Genomic_DNA"/>
</dbReference>
<name>A0ABY2R549_9FLAO</name>
<keyword evidence="1" id="KW-0732">Signal</keyword>
<gene>
    <name evidence="2" type="ORF">EK417_13690</name>
</gene>
<feature type="chain" id="PRO_5045306072" description="C1q domain-containing protein" evidence="1">
    <location>
        <begin position="21"/>
        <end position="509"/>
    </location>
</feature>
<evidence type="ECO:0000313" key="2">
    <source>
        <dbReference type="EMBL" id="THV58127.1"/>
    </source>
</evidence>
<organism evidence="2 3">
    <name type="scientific">Chryseobacterium candidae</name>
    <dbReference type="NCBI Taxonomy" id="1978493"/>
    <lineage>
        <taxon>Bacteria</taxon>
        <taxon>Pseudomonadati</taxon>
        <taxon>Bacteroidota</taxon>
        <taxon>Flavobacteriia</taxon>
        <taxon>Flavobacteriales</taxon>
        <taxon>Weeksellaceae</taxon>
        <taxon>Chryseobacterium group</taxon>
        <taxon>Chryseobacterium</taxon>
    </lineage>
</organism>
<dbReference type="RefSeq" id="WP_136522473.1">
    <property type="nucleotide sequence ID" value="NZ_SDLV01000026.1"/>
</dbReference>
<reference evidence="2 3" key="1">
    <citation type="submission" date="2019-01" db="EMBL/GenBank/DDBJ databases">
        <authorList>
            <person name="B I."/>
            <person name="Ch S."/>
            <person name="Ch V.R."/>
        </authorList>
    </citation>
    <scope>NUCLEOTIDE SEQUENCE [LARGE SCALE GENOMIC DNA]</scope>
    <source>
        <strain evidence="2 3">JC507</strain>
    </source>
</reference>
<accession>A0ABY2R549</accession>
<feature type="signal peptide" evidence="1">
    <location>
        <begin position="1"/>
        <end position="20"/>
    </location>
</feature>
<evidence type="ECO:0000313" key="3">
    <source>
        <dbReference type="Proteomes" id="UP000306038"/>
    </source>
</evidence>
<evidence type="ECO:0000256" key="1">
    <source>
        <dbReference type="SAM" id="SignalP"/>
    </source>
</evidence>